<organism evidence="1 2">
    <name type="scientific">Rangifer tarandus platyrhynchus</name>
    <name type="common">Svalbard reindeer</name>
    <dbReference type="NCBI Taxonomy" id="3082113"/>
    <lineage>
        <taxon>Eukaryota</taxon>
        <taxon>Metazoa</taxon>
        <taxon>Chordata</taxon>
        <taxon>Craniata</taxon>
        <taxon>Vertebrata</taxon>
        <taxon>Euteleostomi</taxon>
        <taxon>Mammalia</taxon>
        <taxon>Eutheria</taxon>
        <taxon>Laurasiatheria</taxon>
        <taxon>Artiodactyla</taxon>
        <taxon>Ruminantia</taxon>
        <taxon>Pecora</taxon>
        <taxon>Cervidae</taxon>
        <taxon>Odocoileinae</taxon>
        <taxon>Rangifer</taxon>
    </lineage>
</organism>
<dbReference type="Proteomes" id="UP001162501">
    <property type="component" value="Chromosome 23"/>
</dbReference>
<proteinExistence type="predicted"/>
<reference evidence="1" key="1">
    <citation type="submission" date="2023-05" db="EMBL/GenBank/DDBJ databases">
        <authorList>
            <consortium name="ELIXIR-Norway"/>
        </authorList>
    </citation>
    <scope>NUCLEOTIDE SEQUENCE</scope>
</reference>
<evidence type="ECO:0000313" key="1">
    <source>
        <dbReference type="EMBL" id="CAI9702177.1"/>
    </source>
</evidence>
<sequence length="159" mass="17441">MSRKVLLQLSLLLCYPVPLTWKNTAGQVYEMVLTYNVVAAGILDEVMAVVSSTAWDTKFLLVRACVTAWACLDHSWTPSFLNFCDAFEAVFPVAQLLSLLRPSLCELVIQAAFGSSEWPFGLPELTLRRFPGTASSFRVVGDFSALLGPRVIPQQPAAS</sequence>
<gene>
    <name evidence="1" type="ORF">MRATA1EN3_LOCUS13390</name>
</gene>
<protein>
    <submittedName>
        <fullName evidence="1">Uncharacterized protein</fullName>
    </submittedName>
</protein>
<evidence type="ECO:0000313" key="2">
    <source>
        <dbReference type="Proteomes" id="UP001162501"/>
    </source>
</evidence>
<dbReference type="EMBL" id="OX596107">
    <property type="protein sequence ID" value="CAI9702177.1"/>
    <property type="molecule type" value="Genomic_DNA"/>
</dbReference>
<name>A0ACB0EP91_RANTA</name>
<accession>A0ACB0EP91</accession>